<dbReference type="Proteomes" id="UP000076096">
    <property type="component" value="Chromosome"/>
</dbReference>
<name>A0A143BSZ2_9ACTN</name>
<proteinExistence type="predicted"/>
<dbReference type="EMBL" id="CP015098">
    <property type="protein sequence ID" value="AMW08336.1"/>
    <property type="molecule type" value="Genomic_DNA"/>
</dbReference>
<protein>
    <submittedName>
        <fullName evidence="2">Uncharacterized protein</fullName>
    </submittedName>
</protein>
<evidence type="ECO:0000256" key="1">
    <source>
        <dbReference type="SAM" id="MobiDB-lite"/>
    </source>
</evidence>
<feature type="compositionally biased region" description="Basic and acidic residues" evidence="1">
    <location>
        <begin position="103"/>
        <end position="124"/>
    </location>
</feature>
<evidence type="ECO:0000313" key="2">
    <source>
        <dbReference type="EMBL" id="AMW08336.1"/>
    </source>
</evidence>
<dbReference type="KEGG" id="stsi:A4E84_01575"/>
<accession>A0A143BSZ2</accession>
<gene>
    <name evidence="2" type="ORF">A4E84_01575</name>
</gene>
<feature type="region of interest" description="Disordered" evidence="1">
    <location>
        <begin position="47"/>
        <end position="133"/>
    </location>
</feature>
<dbReference type="AlphaFoldDB" id="A0A143BSZ2"/>
<feature type="region of interest" description="Disordered" evidence="1">
    <location>
        <begin position="1"/>
        <end position="34"/>
    </location>
</feature>
<reference evidence="3" key="1">
    <citation type="submission" date="2016-04" db="EMBL/GenBank/DDBJ databases">
        <authorList>
            <person name="Zhang B."/>
        </authorList>
    </citation>
    <scope>NUCLEOTIDE SEQUENCE [LARGE SCALE GENOMIC DNA]</scope>
    <source>
        <strain evidence="3">S10</strain>
    </source>
</reference>
<sequence length="133" mass="14218">MVRIGQQAGEGPGDGGSAESEPRDGDRGPAPYARIRVAHQEGQRLLAGLRNAEPAETQSGGRAHGRVGVVGRSGEHAGVLGPADPPQSLQRRGTPLRIRLRRLPQEKGDLMVLSHEHPAQTDRRGMRRLPAPP</sequence>
<evidence type="ECO:0000313" key="3">
    <source>
        <dbReference type="Proteomes" id="UP000076096"/>
    </source>
</evidence>
<keyword evidence="3" id="KW-1185">Reference proteome</keyword>
<organism evidence="2 3">
    <name type="scientific">Streptomyces qaidamensis</name>
    <dbReference type="NCBI Taxonomy" id="1783515"/>
    <lineage>
        <taxon>Bacteria</taxon>
        <taxon>Bacillati</taxon>
        <taxon>Actinomycetota</taxon>
        <taxon>Actinomycetes</taxon>
        <taxon>Kitasatosporales</taxon>
        <taxon>Streptomycetaceae</taxon>
        <taxon>Streptomyces</taxon>
        <taxon>Streptomyces aurantiacus group</taxon>
    </lineage>
</organism>